<accession>C8ZJ89</accession>
<proteinExistence type="predicted"/>
<keyword evidence="1" id="KW-0472">Membrane</keyword>
<organism evidence="2 3">
    <name type="scientific">Saccharomyces cerevisiae (strain Lalvin EC1118 / Prise de mousse)</name>
    <name type="common">Baker's yeast</name>
    <dbReference type="NCBI Taxonomy" id="643680"/>
    <lineage>
        <taxon>Eukaryota</taxon>
        <taxon>Fungi</taxon>
        <taxon>Dikarya</taxon>
        <taxon>Ascomycota</taxon>
        <taxon>Saccharomycotina</taxon>
        <taxon>Saccharomycetes</taxon>
        <taxon>Saccharomycetales</taxon>
        <taxon>Saccharomycetaceae</taxon>
        <taxon>Saccharomyces</taxon>
    </lineage>
</organism>
<evidence type="ECO:0000256" key="1">
    <source>
        <dbReference type="SAM" id="Phobius"/>
    </source>
</evidence>
<evidence type="ECO:0000313" key="2">
    <source>
        <dbReference type="EMBL" id="CAY87020.1"/>
    </source>
</evidence>
<sequence length="142" mass="15950">MASMKSCVLSNYVEGLEIIVCGYRNRLLFPFRATQVQAYFKVFSFFFFLLLTLGAAAAAKPTSERQVIFGSADKSPGYHWPVEVSAAWNYRELLCKTIGNLVGKPCSRTWRLLTKKKRAYCCCLFCCSSSYCLAGVLCVFCV</sequence>
<dbReference type="EMBL" id="FN394217">
    <property type="protein sequence ID" value="CAY87020.1"/>
    <property type="molecule type" value="Genomic_DNA"/>
</dbReference>
<dbReference type="AlphaFoldDB" id="C8ZJ89"/>
<gene>
    <name evidence="2" type="ORF">EC1118_1P2_3851g</name>
</gene>
<protein>
    <submittedName>
        <fullName evidence="2">EC1118_1P2_3851p</fullName>
    </submittedName>
</protein>
<keyword evidence="1" id="KW-1133">Transmembrane helix</keyword>
<dbReference type="HOGENOM" id="CLU_1846702_0_0_1"/>
<evidence type="ECO:0000313" key="3">
    <source>
        <dbReference type="Proteomes" id="UP000000286"/>
    </source>
</evidence>
<feature type="transmembrane region" description="Helical" evidence="1">
    <location>
        <begin position="38"/>
        <end position="59"/>
    </location>
</feature>
<keyword evidence="1" id="KW-0812">Transmembrane</keyword>
<name>C8ZJ89_YEAS8</name>
<reference evidence="2 3" key="1">
    <citation type="journal article" date="2009" name="Proc. Natl. Acad. Sci. U.S.A.">
        <title>Eukaryote-to-eukaryote gene transfer events revealed by the genome sequence of the wine yeast Saccharomyces cerevisiae EC1118.</title>
        <authorList>
            <person name="Novo M."/>
            <person name="Bigey F."/>
            <person name="Beyne E."/>
            <person name="Galeote V."/>
            <person name="Gavory F."/>
            <person name="Mallet S."/>
            <person name="Cambot B."/>
            <person name="Legras J.L."/>
            <person name="Wincker P."/>
            <person name="Casaregola S."/>
            <person name="Dequin S."/>
        </authorList>
    </citation>
    <scope>NUCLEOTIDE SEQUENCE [LARGE SCALE GENOMIC DNA]</scope>
    <source>
        <strain evidence="3">Lalvin EC1118 / Prise de mousse</strain>
    </source>
</reference>
<feature type="transmembrane region" description="Helical" evidence="1">
    <location>
        <begin position="119"/>
        <end position="140"/>
    </location>
</feature>
<dbReference type="Proteomes" id="UP000000286">
    <property type="component" value="Chromosome XVI"/>
</dbReference>